<evidence type="ECO:0000313" key="1">
    <source>
        <dbReference type="EMBL" id="TKI69732.1"/>
    </source>
</evidence>
<organism evidence="1 2">
    <name type="scientific">Sulfurimonas crateris</name>
    <dbReference type="NCBI Taxonomy" id="2574727"/>
    <lineage>
        <taxon>Bacteria</taxon>
        <taxon>Pseudomonadati</taxon>
        <taxon>Campylobacterota</taxon>
        <taxon>Epsilonproteobacteria</taxon>
        <taxon>Campylobacterales</taxon>
        <taxon>Sulfurimonadaceae</taxon>
        <taxon>Sulfurimonas</taxon>
    </lineage>
</organism>
<protein>
    <submittedName>
        <fullName evidence="1">Uncharacterized protein</fullName>
    </submittedName>
</protein>
<evidence type="ECO:0000313" key="2">
    <source>
        <dbReference type="Proteomes" id="UP000309561"/>
    </source>
</evidence>
<proteinExistence type="predicted"/>
<keyword evidence="2" id="KW-1185">Reference proteome</keyword>
<gene>
    <name evidence="1" type="ORF">FCU45_06645</name>
</gene>
<reference evidence="1 2" key="1">
    <citation type="submission" date="2019-04" db="EMBL/GenBank/DDBJ databases">
        <title>Sulfurimonas crateris sp. nov. a facultative anaerobic sulfur-oxidizing chemolithautotrophic bacterium isolated from a terrestrial mud vulcano.</title>
        <authorList>
            <person name="Ratnikova N.M."/>
            <person name="Slobodkin A.I."/>
            <person name="Merkel A.Y."/>
            <person name="Novikov A."/>
            <person name="Bonch-Osmolovskaya E.A."/>
            <person name="Slobodkina G.B."/>
        </authorList>
    </citation>
    <scope>NUCLEOTIDE SEQUENCE [LARGE SCALE GENOMIC DNA]</scope>
    <source>
        <strain evidence="1 2">SN118</strain>
    </source>
</reference>
<dbReference type="Proteomes" id="UP000309561">
    <property type="component" value="Unassembled WGS sequence"/>
</dbReference>
<sequence length="141" mass="16543">MLAEIKDNRQNYVEKIINNLDEYSYRNKRYHINFAVAIVYCTKNIDLREIIDVKRKTDKYISLDKNLSCVVFDCIDSESSQRAALNLQKQVEESCLSEDLFMEVTTSIEYESAPKMTNYLFDTLEEFLYHIEVESKLAAIS</sequence>
<name>A0A4U2Z885_9BACT</name>
<dbReference type="EMBL" id="SZPX01000004">
    <property type="protein sequence ID" value="TKI69732.1"/>
    <property type="molecule type" value="Genomic_DNA"/>
</dbReference>
<comment type="caution">
    <text evidence="1">The sequence shown here is derived from an EMBL/GenBank/DDBJ whole genome shotgun (WGS) entry which is preliminary data.</text>
</comment>
<dbReference type="AlphaFoldDB" id="A0A4U2Z885"/>
<accession>A0A4U2Z885</accession>
<dbReference type="RefSeq" id="WP_137013568.1">
    <property type="nucleotide sequence ID" value="NZ_SZPX01000004.1"/>
</dbReference>